<keyword evidence="3" id="KW-1185">Reference proteome</keyword>
<protein>
    <submittedName>
        <fullName evidence="2">Uncharacterized protein</fullName>
    </submittedName>
</protein>
<evidence type="ECO:0000313" key="3">
    <source>
        <dbReference type="Proteomes" id="UP001302367"/>
    </source>
</evidence>
<feature type="compositionally biased region" description="Basic and acidic residues" evidence="1">
    <location>
        <begin position="294"/>
        <end position="324"/>
    </location>
</feature>
<gene>
    <name evidence="2" type="ORF">RHO25_012220</name>
</gene>
<organism evidence="2 3">
    <name type="scientific">Cercospora beticola</name>
    <name type="common">Sugarbeet leaf spot fungus</name>
    <dbReference type="NCBI Taxonomy" id="122368"/>
    <lineage>
        <taxon>Eukaryota</taxon>
        <taxon>Fungi</taxon>
        <taxon>Dikarya</taxon>
        <taxon>Ascomycota</taxon>
        <taxon>Pezizomycotina</taxon>
        <taxon>Dothideomycetes</taxon>
        <taxon>Dothideomycetidae</taxon>
        <taxon>Mycosphaerellales</taxon>
        <taxon>Mycosphaerellaceae</taxon>
        <taxon>Cercospora</taxon>
    </lineage>
</organism>
<evidence type="ECO:0000313" key="2">
    <source>
        <dbReference type="EMBL" id="WPB07559.1"/>
    </source>
</evidence>
<dbReference type="EMBL" id="CP134191">
    <property type="protein sequence ID" value="WPB07559.1"/>
    <property type="molecule type" value="Genomic_DNA"/>
</dbReference>
<feature type="compositionally biased region" description="Basic residues" evidence="1">
    <location>
        <begin position="350"/>
        <end position="359"/>
    </location>
</feature>
<feature type="region of interest" description="Disordered" evidence="1">
    <location>
        <begin position="118"/>
        <end position="138"/>
    </location>
</feature>
<proteinExistence type="predicted"/>
<name>A0ABZ0P6R1_CERBT</name>
<sequence length="404" mass="44998">MFGKHRALGSIIYGDVTIRHVQFTSRVPTTLLQLQTLYELHMIRLFSIARTSCLTASRSQVPTALLQFRTSHQVFSTTMSWMDSWSRPSANSKVPAPLYLANADTPYCHTCGRVMNSKKTTKKQQTSSTSGNNEIKYCSSRCRGKKPGPLDRKIEKTIASLLNSDPDSGIEKTAAKTKAVKGDPRVIVTCDEIEEIVFGSRFDPEKTSGRRRNRKARGIAEKGEWKSVDMESSGEEDDESAEEASHDEDSEEDEFQARKGAVAENYDTDGSVDGGVRIRPPQDQSLVNFSVGGERGRQEKIEESADDLEKRRQGAKRAEEREMVRRAARRGVVFGFEVPRREGNATPQKKPGKGKTKSKKGGEDQDEGEEAPSATEIRKAEALMAGMVVEPSFAKGNWSIRWRD</sequence>
<dbReference type="Proteomes" id="UP001302367">
    <property type="component" value="Chromosome 8"/>
</dbReference>
<dbReference type="GeneID" id="35434632"/>
<feature type="region of interest" description="Disordered" evidence="1">
    <location>
        <begin position="337"/>
        <end position="376"/>
    </location>
</feature>
<feature type="compositionally biased region" description="Acidic residues" evidence="1">
    <location>
        <begin position="232"/>
        <end position="254"/>
    </location>
</feature>
<evidence type="ECO:0000256" key="1">
    <source>
        <dbReference type="SAM" id="MobiDB-lite"/>
    </source>
</evidence>
<reference evidence="2 3" key="1">
    <citation type="submission" date="2023-09" db="EMBL/GenBank/DDBJ databases">
        <title>Complete-Gapless Cercospora beticola genome.</title>
        <authorList>
            <person name="Wyatt N.A."/>
            <person name="Spanner R.E."/>
            <person name="Bolton M.D."/>
        </authorList>
    </citation>
    <scope>NUCLEOTIDE SEQUENCE [LARGE SCALE GENOMIC DNA]</scope>
    <source>
        <strain evidence="2">Cb09-40</strain>
    </source>
</reference>
<dbReference type="RefSeq" id="XP_023454642.2">
    <property type="nucleotide sequence ID" value="XM_023603621.2"/>
</dbReference>
<accession>A0ABZ0P6R1</accession>
<feature type="region of interest" description="Disordered" evidence="1">
    <location>
        <begin position="222"/>
        <end position="324"/>
    </location>
</feature>